<keyword evidence="1" id="KW-0446">Lipid-binding</keyword>
<dbReference type="InterPro" id="IPR036312">
    <property type="entry name" value="Bifun_inhib/LTP/seed_sf"/>
</dbReference>
<dbReference type="SUPFAM" id="SSF47699">
    <property type="entry name" value="Bifunctional inhibitor/lipid-transfer protein/seed storage 2S albumin"/>
    <property type="match status" value="1"/>
</dbReference>
<dbReference type="EMBL" id="DUZY01000001">
    <property type="protein sequence ID" value="DAD25220.1"/>
    <property type="molecule type" value="Genomic_DNA"/>
</dbReference>
<protein>
    <recommendedName>
        <fullName evidence="1">Non-specific lipid-transfer protein</fullName>
    </recommendedName>
</protein>
<dbReference type="AlphaFoldDB" id="A0A822XXY2"/>
<feature type="chain" id="PRO_5032857663" description="Non-specific lipid-transfer protein" evidence="2">
    <location>
        <begin position="21"/>
        <end position="124"/>
    </location>
</feature>
<dbReference type="Proteomes" id="UP000607653">
    <property type="component" value="Unassembled WGS sequence"/>
</dbReference>
<accession>A0A822XXY2</accession>
<feature type="signal peptide" evidence="2">
    <location>
        <begin position="1"/>
        <end position="20"/>
    </location>
</feature>
<dbReference type="GO" id="GO:0006869">
    <property type="term" value="P:lipid transport"/>
    <property type="evidence" value="ECO:0007669"/>
    <property type="project" value="InterPro"/>
</dbReference>
<reference evidence="4 5" key="1">
    <citation type="journal article" date="2020" name="Mol. Biol. Evol.">
        <title>Distinct Expression and Methylation Patterns for Genes with Different Fates following a Single Whole-Genome Duplication in Flowering Plants.</title>
        <authorList>
            <person name="Shi T."/>
            <person name="Rahmani R.S."/>
            <person name="Gugger P.F."/>
            <person name="Wang M."/>
            <person name="Li H."/>
            <person name="Zhang Y."/>
            <person name="Li Z."/>
            <person name="Wang Q."/>
            <person name="Van de Peer Y."/>
            <person name="Marchal K."/>
            <person name="Chen J."/>
        </authorList>
    </citation>
    <scope>NUCLEOTIDE SEQUENCE [LARGE SCALE GENOMIC DNA]</scope>
    <source>
        <tissue evidence="4">Leaf</tissue>
    </source>
</reference>
<dbReference type="PRINTS" id="PR00382">
    <property type="entry name" value="LIPIDTRNSFER"/>
</dbReference>
<keyword evidence="5" id="KW-1185">Reference proteome</keyword>
<dbReference type="Gene3D" id="1.10.110.10">
    <property type="entry name" value="Plant lipid-transfer and hydrophobic proteins"/>
    <property type="match status" value="1"/>
</dbReference>
<dbReference type="InterPro" id="IPR000528">
    <property type="entry name" value="Plant_nsLTP"/>
</dbReference>
<dbReference type="PANTHER" id="PTHR33076">
    <property type="entry name" value="NON-SPECIFIC LIPID-TRANSFER PROTEIN 2-RELATED"/>
    <property type="match status" value="1"/>
</dbReference>
<evidence type="ECO:0000313" key="4">
    <source>
        <dbReference type="EMBL" id="DAD25220.1"/>
    </source>
</evidence>
<gene>
    <name evidence="4" type="ORF">HUJ06_026684</name>
</gene>
<dbReference type="CDD" id="cd01960">
    <property type="entry name" value="nsLTP1"/>
    <property type="match status" value="1"/>
</dbReference>
<name>A0A822XXY2_NELNU</name>
<organism evidence="4 5">
    <name type="scientific">Nelumbo nucifera</name>
    <name type="common">Sacred lotus</name>
    <dbReference type="NCBI Taxonomy" id="4432"/>
    <lineage>
        <taxon>Eukaryota</taxon>
        <taxon>Viridiplantae</taxon>
        <taxon>Streptophyta</taxon>
        <taxon>Embryophyta</taxon>
        <taxon>Tracheophyta</taxon>
        <taxon>Spermatophyta</taxon>
        <taxon>Magnoliopsida</taxon>
        <taxon>Proteales</taxon>
        <taxon>Nelumbonaceae</taxon>
        <taxon>Nelumbo</taxon>
    </lineage>
</organism>
<dbReference type="SMART" id="SM00499">
    <property type="entry name" value="AAI"/>
    <property type="match status" value="1"/>
</dbReference>
<comment type="caution">
    <text evidence="4">The sequence shown here is derived from an EMBL/GenBank/DDBJ whole genome shotgun (WGS) entry which is preliminary data.</text>
</comment>
<proteinExistence type="inferred from homology"/>
<evidence type="ECO:0000313" key="5">
    <source>
        <dbReference type="Proteomes" id="UP000607653"/>
    </source>
</evidence>
<dbReference type="Pfam" id="PF00234">
    <property type="entry name" value="Tryp_alpha_amyl"/>
    <property type="match status" value="1"/>
</dbReference>
<evidence type="ECO:0000256" key="1">
    <source>
        <dbReference type="RuleBase" id="RU000628"/>
    </source>
</evidence>
<evidence type="ECO:0000259" key="3">
    <source>
        <dbReference type="SMART" id="SM00499"/>
    </source>
</evidence>
<keyword evidence="2" id="KW-0732">Signal</keyword>
<keyword evidence="1" id="KW-0813">Transport</keyword>
<evidence type="ECO:0000256" key="2">
    <source>
        <dbReference type="SAM" id="SignalP"/>
    </source>
</evidence>
<dbReference type="GO" id="GO:0008289">
    <property type="term" value="F:lipid binding"/>
    <property type="evidence" value="ECO:0007669"/>
    <property type="project" value="UniProtKB-KW"/>
</dbReference>
<feature type="domain" description="Bifunctional inhibitor/plant lipid transfer protein/seed storage helical" evidence="3">
    <location>
        <begin position="25"/>
        <end position="111"/>
    </location>
</feature>
<dbReference type="InterPro" id="IPR016140">
    <property type="entry name" value="Bifunc_inhib/LTP/seed_store"/>
</dbReference>
<sequence>MTPLPVFLVMLLLISGSSMAAAPSCMDVGLELAPCMTYLSDEASNPSKVCCRGVKSVAKQSKDKKDRLAICQCLKTFASTAASINSSRVAHLPHKCNVKINVPPISAHLNCSKSLSLDWATYYG</sequence>
<comment type="similarity">
    <text evidence="1">Belongs to the plant LTP family.</text>
</comment>
<comment type="function">
    <text evidence="1">Plant non-specific lipid-transfer proteins transfer phospholipids as well as galactolipids across membranes. May play a role in wax or cutin deposition in the cell walls of expanding epidermal cells and certain secretory tissues.</text>
</comment>